<keyword evidence="1" id="KW-0812">Transmembrane</keyword>
<dbReference type="Gene3D" id="1.10.510.10">
    <property type="entry name" value="Transferase(Phosphotransferase) domain 1"/>
    <property type="match status" value="1"/>
</dbReference>
<dbReference type="InterPro" id="IPR011009">
    <property type="entry name" value="Kinase-like_dom_sf"/>
</dbReference>
<dbReference type="EMBL" id="UYRU01084937">
    <property type="protein sequence ID" value="VDN34233.1"/>
    <property type="molecule type" value="Genomic_DNA"/>
</dbReference>
<dbReference type="Proteomes" id="UP000281553">
    <property type="component" value="Unassembled WGS sequence"/>
</dbReference>
<evidence type="ECO:0000256" key="1">
    <source>
        <dbReference type="SAM" id="Phobius"/>
    </source>
</evidence>
<keyword evidence="1" id="KW-0472">Membrane</keyword>
<keyword evidence="3" id="KW-1185">Reference proteome</keyword>
<evidence type="ECO:0000313" key="2">
    <source>
        <dbReference type="EMBL" id="VDN34233.1"/>
    </source>
</evidence>
<sequence>MESLGYVLMYFLRGSLPWQGLKAGTKRQKYERISEKKMETSIESLCAGYPGQCSLYLFCWLVGSDCVAFVVVPPMVVWSTQ</sequence>
<protein>
    <submittedName>
        <fullName evidence="2">Uncharacterized protein</fullName>
    </submittedName>
</protein>
<dbReference type="SUPFAM" id="SSF56112">
    <property type="entry name" value="Protein kinase-like (PK-like)"/>
    <property type="match status" value="1"/>
</dbReference>
<organism evidence="2 3">
    <name type="scientific">Dibothriocephalus latus</name>
    <name type="common">Fish tapeworm</name>
    <name type="synonym">Diphyllobothrium latum</name>
    <dbReference type="NCBI Taxonomy" id="60516"/>
    <lineage>
        <taxon>Eukaryota</taxon>
        <taxon>Metazoa</taxon>
        <taxon>Spiralia</taxon>
        <taxon>Lophotrochozoa</taxon>
        <taxon>Platyhelminthes</taxon>
        <taxon>Cestoda</taxon>
        <taxon>Eucestoda</taxon>
        <taxon>Diphyllobothriidea</taxon>
        <taxon>Diphyllobothriidae</taxon>
        <taxon>Dibothriocephalus</taxon>
    </lineage>
</organism>
<name>A0A3P7NB75_DIBLA</name>
<gene>
    <name evidence="2" type="ORF">DILT_LOCUS16460</name>
</gene>
<proteinExistence type="predicted"/>
<accession>A0A3P7NB75</accession>
<dbReference type="AlphaFoldDB" id="A0A3P7NB75"/>
<evidence type="ECO:0000313" key="3">
    <source>
        <dbReference type="Proteomes" id="UP000281553"/>
    </source>
</evidence>
<feature type="transmembrane region" description="Helical" evidence="1">
    <location>
        <begin position="55"/>
        <end position="78"/>
    </location>
</feature>
<keyword evidence="1" id="KW-1133">Transmembrane helix</keyword>
<reference evidence="2 3" key="1">
    <citation type="submission" date="2018-11" db="EMBL/GenBank/DDBJ databases">
        <authorList>
            <consortium name="Pathogen Informatics"/>
        </authorList>
    </citation>
    <scope>NUCLEOTIDE SEQUENCE [LARGE SCALE GENOMIC DNA]</scope>
</reference>
<dbReference type="PANTHER" id="PTHR11909">
    <property type="entry name" value="CASEIN KINASE-RELATED"/>
    <property type="match status" value="1"/>
</dbReference>
<dbReference type="InterPro" id="IPR050235">
    <property type="entry name" value="CK1_Ser-Thr_kinase"/>
</dbReference>
<dbReference type="OrthoDB" id="5800476at2759"/>